<name>A0A2X0SHD1_9PROT</name>
<evidence type="ECO:0000313" key="1">
    <source>
        <dbReference type="EMBL" id="SPS06831.1"/>
    </source>
</evidence>
<organism evidence="1">
    <name type="scientific">Candidatus Nitrotoga fabula</name>
    <dbReference type="NCBI Taxonomy" id="2182327"/>
    <lineage>
        <taxon>Bacteria</taxon>
        <taxon>Pseudomonadati</taxon>
        <taxon>Pseudomonadota</taxon>
        <taxon>Betaproteobacteria</taxon>
        <taxon>Nitrosomonadales</taxon>
        <taxon>Gallionellaceae</taxon>
        <taxon>Candidatus Nitrotoga</taxon>
    </lineage>
</organism>
<proteinExistence type="predicted"/>
<sequence>MSSPQPGVIVDSGQEDFTISSLFPDECELLAFRYIVVYISQADADADWKKISICGVHAGGARV</sequence>
<reference evidence="1" key="1">
    <citation type="submission" date="2018-05" db="EMBL/GenBank/DDBJ databases">
        <authorList>
            <person name="Lanie J.A."/>
            <person name="Ng W.-L."/>
            <person name="Kazmierczak K.M."/>
            <person name="Andrzejewski T.M."/>
            <person name="Davidsen T.M."/>
            <person name="Wayne K.J."/>
            <person name="Tettelin H."/>
            <person name="Glass J.I."/>
            <person name="Rusch D."/>
            <person name="Podicherti R."/>
            <person name="Tsui H.-C.T."/>
            <person name="Winkler M.E."/>
        </authorList>
    </citation>
    <scope>NUCLEOTIDE SEQUENCE</scope>
    <source>
        <strain evidence="1">KNB</strain>
    </source>
</reference>
<accession>A0A2X0SHD1</accession>
<dbReference type="AlphaFoldDB" id="A0A2X0SHD1"/>
<dbReference type="EMBL" id="LS423452">
    <property type="protein sequence ID" value="SPS06831.1"/>
    <property type="molecule type" value="Genomic_DNA"/>
</dbReference>
<gene>
    <name evidence="1" type="ORF">NITFAB_2428</name>
</gene>
<protein>
    <submittedName>
        <fullName evidence="1">Uncharacterized protein</fullName>
    </submittedName>
</protein>